<keyword evidence="5 9" id="KW-0812">Transmembrane</keyword>
<comment type="similarity">
    <text evidence="8">Belongs to the NhaC Na(+)/H(+) (TC 2.A.35) antiporter family.</text>
</comment>
<evidence type="ECO:0000256" key="5">
    <source>
        <dbReference type="ARBA" id="ARBA00022692"/>
    </source>
</evidence>
<evidence type="ECO:0000256" key="2">
    <source>
        <dbReference type="ARBA" id="ARBA00022448"/>
    </source>
</evidence>
<dbReference type="Pfam" id="PF03553">
    <property type="entry name" value="Na_H_antiporter"/>
    <property type="match status" value="1"/>
</dbReference>
<accession>A0A645FQI5</accession>
<evidence type="ECO:0000256" key="9">
    <source>
        <dbReference type="SAM" id="Phobius"/>
    </source>
</evidence>
<dbReference type="EMBL" id="VSSQ01062743">
    <property type="protein sequence ID" value="MPN15872.1"/>
    <property type="molecule type" value="Genomic_DNA"/>
</dbReference>
<dbReference type="GO" id="GO:0015297">
    <property type="term" value="F:antiporter activity"/>
    <property type="evidence" value="ECO:0007669"/>
    <property type="project" value="UniProtKB-KW"/>
</dbReference>
<name>A0A645FQI5_9ZZZZ</name>
<gene>
    <name evidence="11" type="primary">nhaC_9</name>
    <name evidence="11" type="ORF">SDC9_163208</name>
</gene>
<evidence type="ECO:0000313" key="11">
    <source>
        <dbReference type="EMBL" id="MPN15872.1"/>
    </source>
</evidence>
<dbReference type="PANTHER" id="PTHR33451">
    <property type="entry name" value="MALATE-2H(+)/NA(+)-LACTATE ANTIPORTER"/>
    <property type="match status" value="1"/>
</dbReference>
<feature type="transmembrane region" description="Helical" evidence="9">
    <location>
        <begin position="25"/>
        <end position="54"/>
    </location>
</feature>
<proteinExistence type="inferred from homology"/>
<evidence type="ECO:0000259" key="10">
    <source>
        <dbReference type="Pfam" id="PF03553"/>
    </source>
</evidence>
<comment type="subcellular location">
    <subcellularLocation>
        <location evidence="1">Cell membrane</location>
        <topology evidence="1">Multi-pass membrane protein</topology>
    </subcellularLocation>
</comment>
<evidence type="ECO:0000256" key="7">
    <source>
        <dbReference type="ARBA" id="ARBA00023136"/>
    </source>
</evidence>
<dbReference type="PANTHER" id="PTHR33451:SF3">
    <property type="entry name" value="MALATE-2H(+)_NA(+)-LACTATE ANTIPORTER"/>
    <property type="match status" value="1"/>
</dbReference>
<evidence type="ECO:0000256" key="6">
    <source>
        <dbReference type="ARBA" id="ARBA00022989"/>
    </source>
</evidence>
<keyword evidence="6 9" id="KW-1133">Transmembrane helix</keyword>
<reference evidence="11" key="1">
    <citation type="submission" date="2019-08" db="EMBL/GenBank/DDBJ databases">
        <authorList>
            <person name="Kucharzyk K."/>
            <person name="Murdoch R.W."/>
            <person name="Higgins S."/>
            <person name="Loffler F."/>
        </authorList>
    </citation>
    <scope>NUCLEOTIDE SEQUENCE</scope>
</reference>
<protein>
    <submittedName>
        <fullName evidence="11">Na(+)/H(+) antiporter NhaC</fullName>
    </submittedName>
</protein>
<comment type="caution">
    <text evidence="11">The sequence shown here is derived from an EMBL/GenBank/DDBJ whole genome shotgun (WGS) entry which is preliminary data.</text>
</comment>
<keyword evidence="4" id="KW-1003">Cell membrane</keyword>
<sequence>MLEAVGYLHVILNSAVKVLNKTGNLVAATVVACIGVNILVGDQYLAIVLPGRLFKPAFEKAGLAPRMLSRTLEDSATLTSSLIPWNACGAYMAGTLGIATLTYAPYAILNWVNPIVAIVFAYCGIKVFYQKDEKVEDSI</sequence>
<keyword evidence="3" id="KW-0050">Antiport</keyword>
<organism evidence="11">
    <name type="scientific">bioreactor metagenome</name>
    <dbReference type="NCBI Taxonomy" id="1076179"/>
    <lineage>
        <taxon>unclassified sequences</taxon>
        <taxon>metagenomes</taxon>
        <taxon>ecological metagenomes</taxon>
    </lineage>
</organism>
<feature type="transmembrane region" description="Helical" evidence="9">
    <location>
        <begin position="111"/>
        <end position="129"/>
    </location>
</feature>
<evidence type="ECO:0000256" key="1">
    <source>
        <dbReference type="ARBA" id="ARBA00004651"/>
    </source>
</evidence>
<feature type="domain" description="Na+/H+ antiporter NhaC-like C-terminal" evidence="10">
    <location>
        <begin position="2"/>
        <end position="125"/>
    </location>
</feature>
<dbReference type="InterPro" id="IPR018461">
    <property type="entry name" value="Na/H_Antiport_NhaC-like_C"/>
</dbReference>
<dbReference type="InterPro" id="IPR052180">
    <property type="entry name" value="NhaC_Na-H+_Antiporter"/>
</dbReference>
<dbReference type="AlphaFoldDB" id="A0A645FQI5"/>
<evidence type="ECO:0000256" key="4">
    <source>
        <dbReference type="ARBA" id="ARBA00022475"/>
    </source>
</evidence>
<keyword evidence="7 9" id="KW-0472">Membrane</keyword>
<evidence type="ECO:0000256" key="3">
    <source>
        <dbReference type="ARBA" id="ARBA00022449"/>
    </source>
</evidence>
<dbReference type="GO" id="GO:0005886">
    <property type="term" value="C:plasma membrane"/>
    <property type="evidence" value="ECO:0007669"/>
    <property type="project" value="UniProtKB-SubCell"/>
</dbReference>
<evidence type="ECO:0000256" key="8">
    <source>
        <dbReference type="ARBA" id="ARBA00038435"/>
    </source>
</evidence>
<keyword evidence="2" id="KW-0813">Transport</keyword>